<dbReference type="EMBL" id="VBAM01000014">
    <property type="protein sequence ID" value="TMJ16694.1"/>
    <property type="molecule type" value="Genomic_DNA"/>
</dbReference>
<accession>A0A537M8T5</accession>
<feature type="transmembrane region" description="Helical" evidence="2">
    <location>
        <begin position="123"/>
        <end position="143"/>
    </location>
</feature>
<evidence type="ECO:0000256" key="1">
    <source>
        <dbReference type="SAM" id="MobiDB-lite"/>
    </source>
</evidence>
<keyword evidence="2" id="KW-0812">Transmembrane</keyword>
<feature type="transmembrane region" description="Helical" evidence="2">
    <location>
        <begin position="29"/>
        <end position="47"/>
    </location>
</feature>
<feature type="transmembrane region" description="Helical" evidence="2">
    <location>
        <begin position="67"/>
        <end position="84"/>
    </location>
</feature>
<dbReference type="Proteomes" id="UP000320393">
    <property type="component" value="Unassembled WGS sequence"/>
</dbReference>
<feature type="region of interest" description="Disordered" evidence="1">
    <location>
        <begin position="174"/>
        <end position="252"/>
    </location>
</feature>
<keyword evidence="2" id="KW-0472">Membrane</keyword>
<reference evidence="3 4" key="1">
    <citation type="journal article" date="2019" name="Nat. Microbiol.">
        <title>Mediterranean grassland soil C-N compound turnover is dependent on rainfall and depth, and is mediated by genomically divergent microorganisms.</title>
        <authorList>
            <person name="Diamond S."/>
            <person name="Andeer P.F."/>
            <person name="Li Z."/>
            <person name="Crits-Christoph A."/>
            <person name="Burstein D."/>
            <person name="Anantharaman K."/>
            <person name="Lane K.R."/>
            <person name="Thomas B.C."/>
            <person name="Pan C."/>
            <person name="Northen T.R."/>
            <person name="Banfield J.F."/>
        </authorList>
    </citation>
    <scope>NUCLEOTIDE SEQUENCE [LARGE SCALE GENOMIC DNA]</scope>
    <source>
        <strain evidence="3">NP_5</strain>
    </source>
</reference>
<evidence type="ECO:0000256" key="2">
    <source>
        <dbReference type="SAM" id="Phobius"/>
    </source>
</evidence>
<dbReference type="AlphaFoldDB" id="A0A537M8T5"/>
<comment type="caution">
    <text evidence="3">The sequence shown here is derived from an EMBL/GenBank/DDBJ whole genome shotgun (WGS) entry which is preliminary data.</text>
</comment>
<feature type="compositionally biased region" description="Basic and acidic residues" evidence="1">
    <location>
        <begin position="203"/>
        <end position="218"/>
    </location>
</feature>
<feature type="compositionally biased region" description="Pro residues" evidence="1">
    <location>
        <begin position="240"/>
        <end position="252"/>
    </location>
</feature>
<proteinExistence type="predicted"/>
<evidence type="ECO:0000313" key="3">
    <source>
        <dbReference type="EMBL" id="TMJ16694.1"/>
    </source>
</evidence>
<name>A0A537M8T5_9BACT</name>
<gene>
    <name evidence="3" type="ORF">E6H02_00520</name>
</gene>
<organism evidence="3 4">
    <name type="scientific">Candidatus Segetimicrobium genomatis</name>
    <dbReference type="NCBI Taxonomy" id="2569760"/>
    <lineage>
        <taxon>Bacteria</taxon>
        <taxon>Bacillati</taxon>
        <taxon>Candidatus Sysuimicrobiota</taxon>
        <taxon>Candidatus Sysuimicrobiia</taxon>
        <taxon>Candidatus Sysuimicrobiales</taxon>
        <taxon>Candidatus Segetimicrobiaceae</taxon>
        <taxon>Candidatus Segetimicrobium</taxon>
    </lineage>
</organism>
<feature type="transmembrane region" description="Helical" evidence="2">
    <location>
        <begin position="96"/>
        <end position="117"/>
    </location>
</feature>
<keyword evidence="2" id="KW-1133">Transmembrane helix</keyword>
<protein>
    <submittedName>
        <fullName evidence="3">Uncharacterized protein</fullName>
    </submittedName>
</protein>
<sequence length="252" mass="27861">MRLDLLTDINRDYAVVMNYPAVDRFLVKILWWHLGFTILMAVANSSLRLSERFPSPFSWRVLSGQKALGATLIGIAAAAIPALVRGLPANHYAWRVMVSAALTVYSYLFVFMSGGAIEMHFHFFMVMALLTVYSDWRLGWVVLRTQRPLGRRARPSRHRDRDFHLAALQQPTALARHSGGADDPAAQGQGRSGSGLPGQERVPLARESRIADPHECHPGLRPTAGDGLADPGTTPEREPNPPGRTPPPRTDQ</sequence>
<evidence type="ECO:0000313" key="4">
    <source>
        <dbReference type="Proteomes" id="UP000320393"/>
    </source>
</evidence>